<dbReference type="InterPro" id="IPR018062">
    <property type="entry name" value="HTH_AraC-typ_CS"/>
</dbReference>
<gene>
    <name evidence="5" type="ORF">OJ997_33800</name>
</gene>
<dbReference type="InterPro" id="IPR009057">
    <property type="entry name" value="Homeodomain-like_sf"/>
</dbReference>
<dbReference type="GO" id="GO:0003700">
    <property type="term" value="F:DNA-binding transcription factor activity"/>
    <property type="evidence" value="ECO:0007669"/>
    <property type="project" value="InterPro"/>
</dbReference>
<name>A0A9X3SB84_9ACTN</name>
<dbReference type="SMART" id="SM00342">
    <property type="entry name" value="HTH_ARAC"/>
    <property type="match status" value="1"/>
</dbReference>
<evidence type="ECO:0000313" key="6">
    <source>
        <dbReference type="Proteomes" id="UP001147653"/>
    </source>
</evidence>
<reference evidence="5" key="1">
    <citation type="submission" date="2022-10" db="EMBL/GenBank/DDBJ databases">
        <title>The WGS of Solirubrobacter phytolaccae KCTC 29190.</title>
        <authorList>
            <person name="Jiang Z."/>
        </authorList>
    </citation>
    <scope>NUCLEOTIDE SEQUENCE</scope>
    <source>
        <strain evidence="5">KCTC 29190</strain>
    </source>
</reference>
<evidence type="ECO:0000313" key="5">
    <source>
        <dbReference type="EMBL" id="MDA0185329.1"/>
    </source>
</evidence>
<dbReference type="Pfam" id="PF12833">
    <property type="entry name" value="HTH_18"/>
    <property type="match status" value="1"/>
</dbReference>
<evidence type="ECO:0000256" key="3">
    <source>
        <dbReference type="ARBA" id="ARBA00023163"/>
    </source>
</evidence>
<dbReference type="PROSITE" id="PS00041">
    <property type="entry name" value="HTH_ARAC_FAMILY_1"/>
    <property type="match status" value="1"/>
</dbReference>
<dbReference type="InterPro" id="IPR018060">
    <property type="entry name" value="HTH_AraC"/>
</dbReference>
<dbReference type="InterPro" id="IPR050204">
    <property type="entry name" value="AraC_XylS_family_regulators"/>
</dbReference>
<sequence>MDPLSDVVSLLRVRGALASRLEAGGDWALRFSGYRHIKFGVVQAGTCWVMDQELQAGDCYLLTSGTPYTLAAHPGLQAEDGDARFRRAAREGVLRISAEPDLILDGGSLVFEEPDAELLLSVLPPFLRVRDDPDCAATIALLARETDASRPGADLTREHLAQVLFVQMLRAARPEGPSWLGALADPQIGAALEHIHSDPSHPWRVAELADAVHMSRSAFAGRFTRLVGSSPAEYAQHWRLHRAAAALRRPGARVTTVARDHGYASHASFSKAYKAVIGEPPSATRG</sequence>
<dbReference type="PANTHER" id="PTHR46796:SF13">
    <property type="entry name" value="HTH-TYPE TRANSCRIPTIONAL ACTIVATOR RHAS"/>
    <property type="match status" value="1"/>
</dbReference>
<dbReference type="SUPFAM" id="SSF46689">
    <property type="entry name" value="Homeodomain-like"/>
    <property type="match status" value="2"/>
</dbReference>
<accession>A0A9X3SB84</accession>
<dbReference type="AlphaFoldDB" id="A0A9X3SB84"/>
<dbReference type="PROSITE" id="PS01124">
    <property type="entry name" value="HTH_ARAC_FAMILY_2"/>
    <property type="match status" value="1"/>
</dbReference>
<proteinExistence type="predicted"/>
<dbReference type="Gene3D" id="1.10.10.60">
    <property type="entry name" value="Homeodomain-like"/>
    <property type="match status" value="1"/>
</dbReference>
<keyword evidence="6" id="KW-1185">Reference proteome</keyword>
<feature type="domain" description="HTH araC/xylS-type" evidence="4">
    <location>
        <begin position="189"/>
        <end position="286"/>
    </location>
</feature>
<dbReference type="PANTHER" id="PTHR46796">
    <property type="entry name" value="HTH-TYPE TRANSCRIPTIONAL ACTIVATOR RHAS-RELATED"/>
    <property type="match status" value="1"/>
</dbReference>
<dbReference type="GO" id="GO:0043565">
    <property type="term" value="F:sequence-specific DNA binding"/>
    <property type="evidence" value="ECO:0007669"/>
    <property type="project" value="InterPro"/>
</dbReference>
<keyword evidence="2" id="KW-0238">DNA-binding</keyword>
<keyword evidence="3" id="KW-0804">Transcription</keyword>
<dbReference type="EMBL" id="JAPDDP010000108">
    <property type="protein sequence ID" value="MDA0185329.1"/>
    <property type="molecule type" value="Genomic_DNA"/>
</dbReference>
<dbReference type="Pfam" id="PF12852">
    <property type="entry name" value="Cupin_6"/>
    <property type="match status" value="1"/>
</dbReference>
<dbReference type="RefSeq" id="WP_270029826.1">
    <property type="nucleotide sequence ID" value="NZ_JAPDDP010000108.1"/>
</dbReference>
<evidence type="ECO:0000256" key="2">
    <source>
        <dbReference type="ARBA" id="ARBA00023125"/>
    </source>
</evidence>
<protein>
    <submittedName>
        <fullName evidence="5">AraC family transcriptional regulator</fullName>
    </submittedName>
</protein>
<comment type="caution">
    <text evidence="5">The sequence shown here is derived from an EMBL/GenBank/DDBJ whole genome shotgun (WGS) entry which is preliminary data.</text>
</comment>
<evidence type="ECO:0000256" key="1">
    <source>
        <dbReference type="ARBA" id="ARBA00023015"/>
    </source>
</evidence>
<dbReference type="InterPro" id="IPR032783">
    <property type="entry name" value="AraC_lig"/>
</dbReference>
<organism evidence="5 6">
    <name type="scientific">Solirubrobacter phytolaccae</name>
    <dbReference type="NCBI Taxonomy" id="1404360"/>
    <lineage>
        <taxon>Bacteria</taxon>
        <taxon>Bacillati</taxon>
        <taxon>Actinomycetota</taxon>
        <taxon>Thermoleophilia</taxon>
        <taxon>Solirubrobacterales</taxon>
        <taxon>Solirubrobacteraceae</taxon>
        <taxon>Solirubrobacter</taxon>
    </lineage>
</organism>
<evidence type="ECO:0000259" key="4">
    <source>
        <dbReference type="PROSITE" id="PS01124"/>
    </source>
</evidence>
<keyword evidence="1" id="KW-0805">Transcription regulation</keyword>
<dbReference type="Proteomes" id="UP001147653">
    <property type="component" value="Unassembled WGS sequence"/>
</dbReference>